<proteinExistence type="predicted"/>
<keyword evidence="2" id="KW-0472">Membrane</keyword>
<comment type="caution">
    <text evidence="3">The sequence shown here is derived from an EMBL/GenBank/DDBJ whole genome shotgun (WGS) entry which is preliminary data.</text>
</comment>
<protein>
    <submittedName>
        <fullName evidence="3">Uncharacterized protein</fullName>
    </submittedName>
</protein>
<organism evidence="3 4">
    <name type="scientific">Nakamurella aerolata</name>
    <dbReference type="NCBI Taxonomy" id="1656892"/>
    <lineage>
        <taxon>Bacteria</taxon>
        <taxon>Bacillati</taxon>
        <taxon>Actinomycetota</taxon>
        <taxon>Actinomycetes</taxon>
        <taxon>Nakamurellales</taxon>
        <taxon>Nakamurellaceae</taxon>
        <taxon>Nakamurella</taxon>
    </lineage>
</organism>
<dbReference type="EMBL" id="JABEND010000007">
    <property type="protein sequence ID" value="NNG36515.1"/>
    <property type="molecule type" value="Genomic_DNA"/>
</dbReference>
<sequence length="71" mass="7630">MVTGIVDSVEAWLAGVSFWIQVPILLGVLVPLCWLLAGLIDRVVDLVLRRHGGKGLAPSRERADSTPVAEP</sequence>
<keyword evidence="4" id="KW-1185">Reference proteome</keyword>
<evidence type="ECO:0000313" key="4">
    <source>
        <dbReference type="Proteomes" id="UP000562984"/>
    </source>
</evidence>
<evidence type="ECO:0000313" key="3">
    <source>
        <dbReference type="EMBL" id="NNG36515.1"/>
    </source>
</evidence>
<feature type="transmembrane region" description="Helical" evidence="2">
    <location>
        <begin position="18"/>
        <end position="40"/>
    </location>
</feature>
<keyword evidence="2" id="KW-0812">Transmembrane</keyword>
<evidence type="ECO:0000256" key="2">
    <source>
        <dbReference type="SAM" id="Phobius"/>
    </source>
</evidence>
<reference evidence="3 4" key="1">
    <citation type="submission" date="2020-05" db="EMBL/GenBank/DDBJ databases">
        <title>Nakamurella sp. DB0629 isolated from air conditioner.</title>
        <authorList>
            <person name="Kim D.H."/>
            <person name="Kim D.-U."/>
        </authorList>
    </citation>
    <scope>NUCLEOTIDE SEQUENCE [LARGE SCALE GENOMIC DNA]</scope>
    <source>
        <strain evidence="3 4">DB0629</strain>
    </source>
</reference>
<accession>A0A849A7P5</accession>
<evidence type="ECO:0000256" key="1">
    <source>
        <dbReference type="SAM" id="MobiDB-lite"/>
    </source>
</evidence>
<dbReference type="AlphaFoldDB" id="A0A849A7P5"/>
<gene>
    <name evidence="3" type="ORF">HKD39_12510</name>
</gene>
<keyword evidence="2" id="KW-1133">Transmembrane helix</keyword>
<feature type="region of interest" description="Disordered" evidence="1">
    <location>
        <begin position="52"/>
        <end position="71"/>
    </location>
</feature>
<name>A0A849A7P5_9ACTN</name>
<dbReference type="Proteomes" id="UP000562984">
    <property type="component" value="Unassembled WGS sequence"/>
</dbReference>